<organism evidence="3 4">
    <name type="scientific">Xanthomonas melonis</name>
    <dbReference type="NCBI Taxonomy" id="56456"/>
    <lineage>
        <taxon>Bacteria</taxon>
        <taxon>Pseudomonadati</taxon>
        <taxon>Pseudomonadota</taxon>
        <taxon>Gammaproteobacteria</taxon>
        <taxon>Lysobacterales</taxon>
        <taxon>Lysobacteraceae</taxon>
        <taxon>Xanthomonas</taxon>
    </lineage>
</organism>
<dbReference type="Proteomes" id="UP001430396">
    <property type="component" value="Unassembled WGS sequence"/>
</dbReference>
<evidence type="ECO:0000313" key="4">
    <source>
        <dbReference type="Proteomes" id="UP001430396"/>
    </source>
</evidence>
<evidence type="ECO:0000256" key="1">
    <source>
        <dbReference type="SAM" id="MobiDB-lite"/>
    </source>
</evidence>
<comment type="caution">
    <text evidence="3">The sequence shown here is derived from an EMBL/GenBank/DDBJ whole genome shotgun (WGS) entry which is preliminary data.</text>
</comment>
<feature type="compositionally biased region" description="Polar residues" evidence="1">
    <location>
        <begin position="88"/>
        <end position="98"/>
    </location>
</feature>
<dbReference type="EMBL" id="JAFFQI010000155">
    <property type="protein sequence ID" value="MCD0265031.1"/>
    <property type="molecule type" value="Genomic_DNA"/>
</dbReference>
<keyword evidence="2" id="KW-0472">Membrane</keyword>
<evidence type="ECO:0000256" key="2">
    <source>
        <dbReference type="SAM" id="Phobius"/>
    </source>
</evidence>
<gene>
    <name evidence="3" type="ORF">JWH11_00960</name>
</gene>
<accession>A0ABS8NPN8</accession>
<feature type="transmembrane region" description="Helical" evidence="2">
    <location>
        <begin position="22"/>
        <end position="42"/>
    </location>
</feature>
<proteinExistence type="predicted"/>
<keyword evidence="4" id="KW-1185">Reference proteome</keyword>
<evidence type="ECO:0000313" key="3">
    <source>
        <dbReference type="EMBL" id="MCD0265031.1"/>
    </source>
</evidence>
<reference evidence="3" key="1">
    <citation type="submission" date="2021-02" db="EMBL/GenBank/DDBJ databases">
        <title>Copper resistance gene diversity in local Xanthomonas species at agrochemical polluted sites in Trinidad, Trinidad and Tobago.</title>
        <authorList>
            <person name="Ramnarine S.D.B.J."/>
            <person name="Ramsubhag A."/>
            <person name="Jayaraman J."/>
        </authorList>
    </citation>
    <scope>NUCLEOTIDE SEQUENCE</scope>
    <source>
        <strain evidence="3">CaNP6A</strain>
    </source>
</reference>
<feature type="region of interest" description="Disordered" evidence="1">
    <location>
        <begin position="58"/>
        <end position="123"/>
    </location>
</feature>
<name>A0ABS8NPN8_9XANT</name>
<keyword evidence="2" id="KW-1133">Transmembrane helix</keyword>
<keyword evidence="2" id="KW-0812">Transmembrane</keyword>
<sequence length="123" mass="12614">AVKFIPLASAEGLSSQALQQGGIGLIMTMLIITIPTIAAALWQGNMGTFLTYTAFNNTAAPGPQGQPAGSYMPQRTAPNTDRPDDSAYRTNSGVSRTITGADASDTVTPGARGLAGQNSRTQG</sequence>
<feature type="non-terminal residue" evidence="3">
    <location>
        <position position="1"/>
    </location>
</feature>
<protein>
    <submittedName>
        <fullName evidence="3">Type IV secretion system protein virB6</fullName>
    </submittedName>
</protein>